<dbReference type="eggNOG" id="COG0500">
    <property type="taxonomic scope" value="Bacteria"/>
</dbReference>
<dbReference type="Proteomes" id="UP000007013">
    <property type="component" value="Chromosome"/>
</dbReference>
<dbReference type="OrthoDB" id="9804312at2"/>
<dbReference type="Gene3D" id="3.40.50.150">
    <property type="entry name" value="Vaccinia Virus protein VP39"/>
    <property type="match status" value="1"/>
</dbReference>
<dbReference type="HOGENOM" id="CLU_056435_5_1_0"/>
<evidence type="ECO:0000313" key="3">
    <source>
        <dbReference type="EMBL" id="ACB74726.1"/>
    </source>
</evidence>
<dbReference type="RefSeq" id="WP_012374264.1">
    <property type="nucleotide sequence ID" value="NC_010571.1"/>
</dbReference>
<dbReference type="AlphaFoldDB" id="B1ZS50"/>
<dbReference type="PANTHER" id="PTHR43861:SF3">
    <property type="entry name" value="PUTATIVE (AFU_ORTHOLOGUE AFUA_2G14390)-RELATED"/>
    <property type="match status" value="1"/>
</dbReference>
<keyword evidence="4" id="KW-1185">Reference proteome</keyword>
<keyword evidence="3" id="KW-0489">Methyltransferase</keyword>
<evidence type="ECO:0000313" key="4">
    <source>
        <dbReference type="Proteomes" id="UP000007013"/>
    </source>
</evidence>
<proteinExistence type="predicted"/>
<dbReference type="EMBL" id="CP001032">
    <property type="protein sequence ID" value="ACB74726.1"/>
    <property type="molecule type" value="Genomic_DNA"/>
</dbReference>
<accession>B1ZS50</accession>
<evidence type="ECO:0000259" key="2">
    <source>
        <dbReference type="Pfam" id="PF13649"/>
    </source>
</evidence>
<organism evidence="3 4">
    <name type="scientific">Opitutus terrae (strain DSM 11246 / JCM 15787 / PB90-1)</name>
    <dbReference type="NCBI Taxonomy" id="452637"/>
    <lineage>
        <taxon>Bacteria</taxon>
        <taxon>Pseudomonadati</taxon>
        <taxon>Verrucomicrobiota</taxon>
        <taxon>Opitutia</taxon>
        <taxon>Opitutales</taxon>
        <taxon>Opitutaceae</taxon>
        <taxon>Opitutus</taxon>
    </lineage>
</organism>
<dbReference type="GO" id="GO:0032259">
    <property type="term" value="P:methylation"/>
    <property type="evidence" value="ECO:0007669"/>
    <property type="project" value="UniProtKB-KW"/>
</dbReference>
<dbReference type="InterPro" id="IPR029063">
    <property type="entry name" value="SAM-dependent_MTases_sf"/>
</dbReference>
<dbReference type="SUPFAM" id="SSF53335">
    <property type="entry name" value="S-adenosyl-L-methionine-dependent methyltransferases"/>
    <property type="match status" value="1"/>
</dbReference>
<name>B1ZS50_OPITP</name>
<dbReference type="GO" id="GO:0008168">
    <property type="term" value="F:methyltransferase activity"/>
    <property type="evidence" value="ECO:0007669"/>
    <property type="project" value="UniProtKB-KW"/>
</dbReference>
<dbReference type="InterPro" id="IPR041698">
    <property type="entry name" value="Methyltransf_25"/>
</dbReference>
<sequence>MDPSFWNARYSAADYVYGTAPNGFLVDCAAHIPSGPVLCLGEGEGRNAVFLAGRGHAVTAVDQSEVGLAKARRLAAERGVSLATVVTDISDYAIAPGAWAAVVSIFFHLPPALRRRVHQQAAAGLQSGGVIILEAYTPAQIRFRTGGPVDSPELLMALSDLQEDFAGLELRIGRELEREVREGANHRGHGAVVQVLARKP</sequence>
<feature type="domain" description="Methyltransferase" evidence="2">
    <location>
        <begin position="37"/>
        <end position="129"/>
    </location>
</feature>
<keyword evidence="1 3" id="KW-0808">Transferase</keyword>
<dbReference type="Pfam" id="PF13649">
    <property type="entry name" value="Methyltransf_25"/>
    <property type="match status" value="1"/>
</dbReference>
<protein>
    <submittedName>
        <fullName evidence="3">Methyltransferase type 11</fullName>
    </submittedName>
</protein>
<dbReference type="KEGG" id="ote:Oter_1441"/>
<evidence type="ECO:0000256" key="1">
    <source>
        <dbReference type="ARBA" id="ARBA00022679"/>
    </source>
</evidence>
<reference evidence="3 4" key="1">
    <citation type="journal article" date="2011" name="J. Bacteriol.">
        <title>Genome sequence of the verrucomicrobium Opitutus terrae PB90-1, an abundant inhabitant of rice paddy soil ecosystems.</title>
        <authorList>
            <person name="van Passel M.W."/>
            <person name="Kant R."/>
            <person name="Palva A."/>
            <person name="Copeland A."/>
            <person name="Lucas S."/>
            <person name="Lapidus A."/>
            <person name="Glavina del Rio T."/>
            <person name="Pitluck S."/>
            <person name="Goltsman E."/>
            <person name="Clum A."/>
            <person name="Sun H."/>
            <person name="Schmutz J."/>
            <person name="Larimer F.W."/>
            <person name="Land M.L."/>
            <person name="Hauser L."/>
            <person name="Kyrpides N."/>
            <person name="Mikhailova N."/>
            <person name="Richardson P.P."/>
            <person name="Janssen P.H."/>
            <person name="de Vos W.M."/>
            <person name="Smidt H."/>
        </authorList>
    </citation>
    <scope>NUCLEOTIDE SEQUENCE [LARGE SCALE GENOMIC DNA]</scope>
    <source>
        <strain evidence="4">DSM 11246 / JCM 15787 / PB90-1</strain>
    </source>
</reference>
<gene>
    <name evidence="3" type="ordered locus">Oter_1441</name>
</gene>
<dbReference type="PANTHER" id="PTHR43861">
    <property type="entry name" value="TRANS-ACONITATE 2-METHYLTRANSFERASE-RELATED"/>
    <property type="match status" value="1"/>
</dbReference>